<dbReference type="UniPathway" id="UPA00143"/>
<feature type="domain" description="RING-type" evidence="13">
    <location>
        <begin position="38"/>
        <end position="79"/>
    </location>
</feature>
<dbReference type="EMBL" id="CAJNOJ010000074">
    <property type="protein sequence ID" value="CAF1040789.1"/>
    <property type="molecule type" value="Genomic_DNA"/>
</dbReference>
<dbReference type="EC" id="2.3.2.27" evidence="4"/>
<evidence type="ECO:0000259" key="13">
    <source>
        <dbReference type="PROSITE" id="PS50089"/>
    </source>
</evidence>
<dbReference type="SMART" id="SM00184">
    <property type="entry name" value="RING"/>
    <property type="match status" value="1"/>
</dbReference>
<keyword evidence="10" id="KW-0472">Membrane</keyword>
<evidence type="ECO:0000256" key="1">
    <source>
        <dbReference type="ARBA" id="ARBA00000900"/>
    </source>
</evidence>
<feature type="region of interest" description="Disordered" evidence="12">
    <location>
        <begin position="1"/>
        <end position="32"/>
    </location>
</feature>
<evidence type="ECO:0000256" key="7">
    <source>
        <dbReference type="ARBA" id="ARBA00022771"/>
    </source>
</evidence>
<keyword evidence="6" id="KW-0479">Metal-binding</keyword>
<dbReference type="GO" id="GO:0008270">
    <property type="term" value="F:zinc ion binding"/>
    <property type="evidence" value="ECO:0007669"/>
    <property type="project" value="UniProtKB-KW"/>
</dbReference>
<keyword evidence="7 11" id="KW-0863">Zinc-finger</keyword>
<dbReference type="PANTHER" id="PTHR12313">
    <property type="entry name" value="E3 UBIQUITIN-PROTEIN LIGASE RNF5-RELATED"/>
    <property type="match status" value="1"/>
</dbReference>
<keyword evidence="5" id="KW-0808">Transferase</keyword>
<accession>A0A814JQC0</accession>
<evidence type="ECO:0000256" key="9">
    <source>
        <dbReference type="ARBA" id="ARBA00022833"/>
    </source>
</evidence>
<dbReference type="OrthoDB" id="302966at2759"/>
<dbReference type="Pfam" id="PF13920">
    <property type="entry name" value="zf-C3HC4_3"/>
    <property type="match status" value="1"/>
</dbReference>
<feature type="compositionally biased region" description="Basic and acidic residues" evidence="12">
    <location>
        <begin position="21"/>
        <end position="32"/>
    </location>
</feature>
<evidence type="ECO:0000256" key="3">
    <source>
        <dbReference type="ARBA" id="ARBA00004906"/>
    </source>
</evidence>
<comment type="pathway">
    <text evidence="3">Protein modification; protein ubiquitination.</text>
</comment>
<dbReference type="PROSITE" id="PS00518">
    <property type="entry name" value="ZF_RING_1"/>
    <property type="match status" value="1"/>
</dbReference>
<feature type="compositionally biased region" description="Low complexity" evidence="12">
    <location>
        <begin position="1"/>
        <end position="20"/>
    </location>
</feature>
<evidence type="ECO:0000256" key="6">
    <source>
        <dbReference type="ARBA" id="ARBA00022723"/>
    </source>
</evidence>
<gene>
    <name evidence="14" type="ORF">EDS130_LOCUS16918</name>
</gene>
<evidence type="ECO:0000313" key="14">
    <source>
        <dbReference type="EMBL" id="CAF1040789.1"/>
    </source>
</evidence>
<comment type="catalytic activity">
    <reaction evidence="1">
        <text>S-ubiquitinyl-[E2 ubiquitin-conjugating enzyme]-L-cysteine + [acceptor protein]-L-lysine = [E2 ubiquitin-conjugating enzyme]-L-cysteine + N(6)-ubiquitinyl-[acceptor protein]-L-lysine.</text>
        <dbReference type="EC" id="2.3.2.27"/>
    </reaction>
</comment>
<feature type="region of interest" description="Disordered" evidence="12">
    <location>
        <begin position="93"/>
        <end position="120"/>
    </location>
</feature>
<sequence length="216" mass="24064">MASPEQSPSENPNTPPSSNSNEEKKTSSNNDKDSGYECNICLDTARNAVLSLCGHLFCWPCIHQWLETRAHNPTCPVCKSSISREKLIPIYGRNANQTDPRNTVPPRPAGTREEPRPNRNFGFGEGVNFQMSFGFGAFPFGLFQTTFATNNPDYNYTPPPPNTPEHQQQEFLSRLFLGIALAISIKQLLTTKMIHTHNGSVMTNDNSSTMNVIFLI</sequence>
<dbReference type="Gene3D" id="3.30.40.10">
    <property type="entry name" value="Zinc/RING finger domain, C3HC4 (zinc finger)"/>
    <property type="match status" value="1"/>
</dbReference>
<evidence type="ECO:0000256" key="10">
    <source>
        <dbReference type="ARBA" id="ARBA00023136"/>
    </source>
</evidence>
<evidence type="ECO:0000256" key="12">
    <source>
        <dbReference type="SAM" id="MobiDB-lite"/>
    </source>
</evidence>
<comment type="caution">
    <text evidence="14">The sequence shown here is derived from an EMBL/GenBank/DDBJ whole genome shotgun (WGS) entry which is preliminary data.</text>
</comment>
<evidence type="ECO:0000256" key="4">
    <source>
        <dbReference type="ARBA" id="ARBA00012483"/>
    </source>
</evidence>
<comment type="subcellular location">
    <subcellularLocation>
        <location evidence="2">Endomembrane system</location>
    </subcellularLocation>
</comment>
<dbReference type="InterPro" id="IPR013083">
    <property type="entry name" value="Znf_RING/FYVE/PHD"/>
</dbReference>
<dbReference type="GO" id="GO:0005783">
    <property type="term" value="C:endoplasmic reticulum"/>
    <property type="evidence" value="ECO:0007669"/>
    <property type="project" value="InterPro"/>
</dbReference>
<dbReference type="PROSITE" id="PS50089">
    <property type="entry name" value="ZF_RING_2"/>
    <property type="match status" value="1"/>
</dbReference>
<evidence type="ECO:0000256" key="11">
    <source>
        <dbReference type="PROSITE-ProRule" id="PRU00175"/>
    </source>
</evidence>
<reference evidence="14" key="1">
    <citation type="submission" date="2021-02" db="EMBL/GenBank/DDBJ databases">
        <authorList>
            <person name="Nowell W R."/>
        </authorList>
    </citation>
    <scope>NUCLEOTIDE SEQUENCE</scope>
</reference>
<dbReference type="InterPro" id="IPR001841">
    <property type="entry name" value="Znf_RING"/>
</dbReference>
<dbReference type="Proteomes" id="UP000663852">
    <property type="component" value="Unassembled WGS sequence"/>
</dbReference>
<organism evidence="14 15">
    <name type="scientific">Adineta ricciae</name>
    <name type="common">Rotifer</name>
    <dbReference type="NCBI Taxonomy" id="249248"/>
    <lineage>
        <taxon>Eukaryota</taxon>
        <taxon>Metazoa</taxon>
        <taxon>Spiralia</taxon>
        <taxon>Gnathifera</taxon>
        <taxon>Rotifera</taxon>
        <taxon>Eurotatoria</taxon>
        <taxon>Bdelloidea</taxon>
        <taxon>Adinetida</taxon>
        <taxon>Adinetidae</taxon>
        <taxon>Adineta</taxon>
    </lineage>
</organism>
<dbReference type="FunFam" id="3.30.40.10:FF:000062">
    <property type="entry name" value="E3 ubiquitin-protein ligase RNF185"/>
    <property type="match status" value="1"/>
</dbReference>
<dbReference type="GO" id="GO:0016567">
    <property type="term" value="P:protein ubiquitination"/>
    <property type="evidence" value="ECO:0007669"/>
    <property type="project" value="UniProtKB-UniPathway"/>
</dbReference>
<evidence type="ECO:0000256" key="5">
    <source>
        <dbReference type="ARBA" id="ARBA00022679"/>
    </source>
</evidence>
<keyword evidence="9" id="KW-0862">Zinc</keyword>
<evidence type="ECO:0000256" key="2">
    <source>
        <dbReference type="ARBA" id="ARBA00004308"/>
    </source>
</evidence>
<keyword evidence="8" id="KW-0833">Ubl conjugation pathway</keyword>
<dbReference type="GO" id="GO:0061630">
    <property type="term" value="F:ubiquitin protein ligase activity"/>
    <property type="evidence" value="ECO:0007669"/>
    <property type="project" value="UniProtKB-EC"/>
</dbReference>
<evidence type="ECO:0000256" key="8">
    <source>
        <dbReference type="ARBA" id="ARBA00022786"/>
    </source>
</evidence>
<dbReference type="SUPFAM" id="SSF57850">
    <property type="entry name" value="RING/U-box"/>
    <property type="match status" value="1"/>
</dbReference>
<dbReference type="AlphaFoldDB" id="A0A814JQC0"/>
<protein>
    <recommendedName>
        <fullName evidence="4">RING-type E3 ubiquitin transferase</fullName>
        <ecNumber evidence="4">2.3.2.27</ecNumber>
    </recommendedName>
</protein>
<name>A0A814JQC0_ADIRI</name>
<dbReference type="InterPro" id="IPR045103">
    <property type="entry name" value="RNF5/RNF185-like"/>
</dbReference>
<proteinExistence type="predicted"/>
<evidence type="ECO:0000313" key="15">
    <source>
        <dbReference type="Proteomes" id="UP000663852"/>
    </source>
</evidence>
<dbReference type="GO" id="GO:0006511">
    <property type="term" value="P:ubiquitin-dependent protein catabolic process"/>
    <property type="evidence" value="ECO:0007669"/>
    <property type="project" value="InterPro"/>
</dbReference>
<dbReference type="InterPro" id="IPR017907">
    <property type="entry name" value="Znf_RING_CS"/>
</dbReference>